<dbReference type="EMBL" id="JAIWYP010000002">
    <property type="protein sequence ID" value="KAH3871596.1"/>
    <property type="molecule type" value="Genomic_DNA"/>
</dbReference>
<dbReference type="AlphaFoldDB" id="A0A9D4M8I2"/>
<evidence type="ECO:0000313" key="2">
    <source>
        <dbReference type="EMBL" id="KAH3871596.1"/>
    </source>
</evidence>
<accession>A0A9D4M8I2</accession>
<sequence>MNIHTQRLNPMKAGRVTAEPRYTDTTPALTGAIPESDPGRAAATPRFNRGQPGLHRESIQMFNTSGMNQELPGRTGNDRPGTGNNRDSTGNNRDGTVRAPVYLCNVAIKGLCRNSPGLHRGVAVALPGCFWAPVELRCRPNCSRCSPGCSRCHAGRCRTYPVTPGSSRRY</sequence>
<protein>
    <submittedName>
        <fullName evidence="2">Uncharacterized protein</fullName>
    </submittedName>
</protein>
<feature type="compositionally biased region" description="Polar residues" evidence="1">
    <location>
        <begin position="82"/>
        <end position="94"/>
    </location>
</feature>
<keyword evidence="3" id="KW-1185">Reference proteome</keyword>
<name>A0A9D4M8I2_DREPO</name>
<proteinExistence type="predicted"/>
<organism evidence="2 3">
    <name type="scientific">Dreissena polymorpha</name>
    <name type="common">Zebra mussel</name>
    <name type="synonym">Mytilus polymorpha</name>
    <dbReference type="NCBI Taxonomy" id="45954"/>
    <lineage>
        <taxon>Eukaryota</taxon>
        <taxon>Metazoa</taxon>
        <taxon>Spiralia</taxon>
        <taxon>Lophotrochozoa</taxon>
        <taxon>Mollusca</taxon>
        <taxon>Bivalvia</taxon>
        <taxon>Autobranchia</taxon>
        <taxon>Heteroconchia</taxon>
        <taxon>Euheterodonta</taxon>
        <taxon>Imparidentia</taxon>
        <taxon>Neoheterodontei</taxon>
        <taxon>Myida</taxon>
        <taxon>Dreissenoidea</taxon>
        <taxon>Dreissenidae</taxon>
        <taxon>Dreissena</taxon>
    </lineage>
</organism>
<evidence type="ECO:0000313" key="3">
    <source>
        <dbReference type="Proteomes" id="UP000828390"/>
    </source>
</evidence>
<gene>
    <name evidence="2" type="ORF">DPMN_034803</name>
</gene>
<dbReference type="Proteomes" id="UP000828390">
    <property type="component" value="Unassembled WGS sequence"/>
</dbReference>
<comment type="caution">
    <text evidence="2">The sequence shown here is derived from an EMBL/GenBank/DDBJ whole genome shotgun (WGS) entry which is preliminary data.</text>
</comment>
<reference evidence="2" key="1">
    <citation type="journal article" date="2019" name="bioRxiv">
        <title>The Genome of the Zebra Mussel, Dreissena polymorpha: A Resource for Invasive Species Research.</title>
        <authorList>
            <person name="McCartney M.A."/>
            <person name="Auch B."/>
            <person name="Kono T."/>
            <person name="Mallez S."/>
            <person name="Zhang Y."/>
            <person name="Obille A."/>
            <person name="Becker A."/>
            <person name="Abrahante J.E."/>
            <person name="Garbe J."/>
            <person name="Badalamenti J.P."/>
            <person name="Herman A."/>
            <person name="Mangelson H."/>
            <person name="Liachko I."/>
            <person name="Sullivan S."/>
            <person name="Sone E.D."/>
            <person name="Koren S."/>
            <person name="Silverstein K.A.T."/>
            <person name="Beckman K.B."/>
            <person name="Gohl D.M."/>
        </authorList>
    </citation>
    <scope>NUCLEOTIDE SEQUENCE</scope>
    <source>
        <strain evidence="2">Duluth1</strain>
        <tissue evidence="2">Whole animal</tissue>
    </source>
</reference>
<evidence type="ECO:0000256" key="1">
    <source>
        <dbReference type="SAM" id="MobiDB-lite"/>
    </source>
</evidence>
<reference evidence="2" key="2">
    <citation type="submission" date="2020-11" db="EMBL/GenBank/DDBJ databases">
        <authorList>
            <person name="McCartney M.A."/>
            <person name="Auch B."/>
            <person name="Kono T."/>
            <person name="Mallez S."/>
            <person name="Becker A."/>
            <person name="Gohl D.M."/>
            <person name="Silverstein K.A.T."/>
            <person name="Koren S."/>
            <person name="Bechman K.B."/>
            <person name="Herman A."/>
            <person name="Abrahante J.E."/>
            <person name="Garbe J."/>
        </authorList>
    </citation>
    <scope>NUCLEOTIDE SEQUENCE</scope>
    <source>
        <strain evidence="2">Duluth1</strain>
        <tissue evidence="2">Whole animal</tissue>
    </source>
</reference>
<feature type="region of interest" description="Disordered" evidence="1">
    <location>
        <begin position="25"/>
        <end position="95"/>
    </location>
</feature>